<reference evidence="1 2" key="1">
    <citation type="journal article" date="2016" name="Nat. Commun.">
        <title>Thousands of microbial genomes shed light on interconnected biogeochemical processes in an aquifer system.</title>
        <authorList>
            <person name="Anantharaman K."/>
            <person name="Brown C.T."/>
            <person name="Hug L.A."/>
            <person name="Sharon I."/>
            <person name="Castelle C.J."/>
            <person name="Probst A.J."/>
            <person name="Thomas B.C."/>
            <person name="Singh A."/>
            <person name="Wilkins M.J."/>
            <person name="Karaoz U."/>
            <person name="Brodie E.L."/>
            <person name="Williams K.H."/>
            <person name="Hubbard S.S."/>
            <person name="Banfield J.F."/>
        </authorList>
    </citation>
    <scope>NUCLEOTIDE SEQUENCE [LARGE SCALE GENOMIC DNA]</scope>
</reference>
<gene>
    <name evidence="1" type="ORF">A2827_02945</name>
</gene>
<name>A0A1G2H6Q3_9BACT</name>
<dbReference type="AlphaFoldDB" id="A0A1G2H6Q3"/>
<protein>
    <submittedName>
        <fullName evidence="1">Uncharacterized protein</fullName>
    </submittedName>
</protein>
<accession>A0A1G2H6Q3</accession>
<evidence type="ECO:0000313" key="1">
    <source>
        <dbReference type="EMBL" id="OGZ58156.1"/>
    </source>
</evidence>
<dbReference type="STRING" id="1802158.A2827_02945"/>
<organism evidence="1 2">
    <name type="scientific">Candidatus Spechtbacteria bacterium RIFCSPHIGHO2_01_FULL_43_30</name>
    <dbReference type="NCBI Taxonomy" id="1802158"/>
    <lineage>
        <taxon>Bacteria</taxon>
        <taxon>Candidatus Spechtiibacteriota</taxon>
    </lineage>
</organism>
<proteinExistence type="predicted"/>
<dbReference type="Proteomes" id="UP000177932">
    <property type="component" value="Unassembled WGS sequence"/>
</dbReference>
<evidence type="ECO:0000313" key="2">
    <source>
        <dbReference type="Proteomes" id="UP000177932"/>
    </source>
</evidence>
<sequence length="75" mass="8795">MTNLSSDDLNDVANYILPRIIRHLEENFPRIFRKLTMAERLKFTTTEWDPAAKKLAADLEWKLAEIILKKSSSYL</sequence>
<dbReference type="EMBL" id="MHOD01000014">
    <property type="protein sequence ID" value="OGZ58156.1"/>
    <property type="molecule type" value="Genomic_DNA"/>
</dbReference>
<comment type="caution">
    <text evidence="1">The sequence shown here is derived from an EMBL/GenBank/DDBJ whole genome shotgun (WGS) entry which is preliminary data.</text>
</comment>